<dbReference type="RefSeq" id="XP_006665593.1">
    <property type="nucleotide sequence ID" value="XM_006665530.1"/>
</dbReference>
<protein>
    <submittedName>
        <fullName evidence="2">Uncharacterized protein</fullName>
    </submittedName>
</protein>
<accession>G3J3P0</accession>
<feature type="compositionally biased region" description="Low complexity" evidence="1">
    <location>
        <begin position="166"/>
        <end position="212"/>
    </location>
</feature>
<evidence type="ECO:0000256" key="1">
    <source>
        <dbReference type="SAM" id="MobiDB-lite"/>
    </source>
</evidence>
<dbReference type="eggNOG" id="ENOG502QQ65">
    <property type="taxonomic scope" value="Eukaryota"/>
</dbReference>
<name>G3J3P0_CORMM</name>
<sequence length="251" mass="25678">MTKFSTWNVEVLNQLDISSSLTSAYEHADSHHALCGKTPSWCNKALGRGLDRLKPGWLPLVHVCEYNPTWLAMEAAAHGATSTCGFGREENEPGNVPAASGARLLVLSLLAPTRRSTNVFTLPTLFANNTVKMPGIPIGALENLKNKVLEIIRKKLNKNKGEEKPAATATTADAAAPAAVDATKTEAAPSAAPADTTPVAAAPAAAAPPATEAPKDAAEAPAAPVEAAAVPDAAAAVEKPAATPTPATATA</sequence>
<evidence type="ECO:0000313" key="2">
    <source>
        <dbReference type="EMBL" id="EGX95716.1"/>
    </source>
</evidence>
<dbReference type="EMBL" id="JH126399">
    <property type="protein sequence ID" value="EGX95716.1"/>
    <property type="molecule type" value="Genomic_DNA"/>
</dbReference>
<dbReference type="GeneID" id="18162405"/>
<organism evidence="2 3">
    <name type="scientific">Cordyceps militaris (strain CM01)</name>
    <name type="common">Caterpillar fungus</name>
    <dbReference type="NCBI Taxonomy" id="983644"/>
    <lineage>
        <taxon>Eukaryota</taxon>
        <taxon>Fungi</taxon>
        <taxon>Dikarya</taxon>
        <taxon>Ascomycota</taxon>
        <taxon>Pezizomycotina</taxon>
        <taxon>Sordariomycetes</taxon>
        <taxon>Hypocreomycetidae</taxon>
        <taxon>Hypocreales</taxon>
        <taxon>Cordycipitaceae</taxon>
        <taxon>Cordyceps</taxon>
    </lineage>
</organism>
<dbReference type="InParanoid" id="G3J3P0"/>
<gene>
    <name evidence="2" type="ORF">CCM_00370</name>
</gene>
<dbReference type="AlphaFoldDB" id="G3J3P0"/>
<proteinExistence type="predicted"/>
<keyword evidence="3" id="KW-1185">Reference proteome</keyword>
<evidence type="ECO:0000313" key="3">
    <source>
        <dbReference type="Proteomes" id="UP000001610"/>
    </source>
</evidence>
<feature type="compositionally biased region" description="Low complexity" evidence="1">
    <location>
        <begin position="219"/>
        <end position="251"/>
    </location>
</feature>
<reference evidence="2 3" key="1">
    <citation type="journal article" date="2011" name="Genome Biol.">
        <title>Genome sequence of the insect pathogenic fungus Cordyceps militaris, a valued traditional Chinese medicine.</title>
        <authorList>
            <person name="Zheng P."/>
            <person name="Xia Y."/>
            <person name="Xiao G."/>
            <person name="Xiong C."/>
            <person name="Hu X."/>
            <person name="Zhang S."/>
            <person name="Zheng H."/>
            <person name="Huang Y."/>
            <person name="Zhou Y."/>
            <person name="Wang S."/>
            <person name="Zhao G.P."/>
            <person name="Liu X."/>
            <person name="St Leger R.J."/>
            <person name="Wang C."/>
        </authorList>
    </citation>
    <scope>NUCLEOTIDE SEQUENCE [LARGE SCALE GENOMIC DNA]</scope>
    <source>
        <strain evidence="2 3">CM01</strain>
    </source>
</reference>
<dbReference type="KEGG" id="cmt:CCM_00370"/>
<dbReference type="VEuPathDB" id="FungiDB:CCM_00370"/>
<feature type="region of interest" description="Disordered" evidence="1">
    <location>
        <begin position="160"/>
        <end position="251"/>
    </location>
</feature>
<dbReference type="HOGENOM" id="CLU_1107069_0_0_1"/>
<dbReference type="Proteomes" id="UP000001610">
    <property type="component" value="Unassembled WGS sequence"/>
</dbReference>